<dbReference type="InterPro" id="IPR005225">
    <property type="entry name" value="Small_GTP-bd"/>
</dbReference>
<organism evidence="8 9">
    <name type="scientific">Candidatus Liptonbacteria bacterium RIFCSPLOWO2_01_FULL_53_13</name>
    <dbReference type="NCBI Taxonomy" id="1798651"/>
    <lineage>
        <taxon>Bacteria</taxon>
        <taxon>Candidatus Liptoniibacteriota</taxon>
    </lineage>
</organism>
<comment type="similarity">
    <text evidence="1">Belongs to the TRAFAC class translation factor GTPase superfamily. Classic translation factor GTPase family. IF-2 subfamily.</text>
</comment>
<dbReference type="Pfam" id="PF11987">
    <property type="entry name" value="IF-2"/>
    <property type="match status" value="1"/>
</dbReference>
<keyword evidence="2" id="KW-0396">Initiation factor</keyword>
<keyword evidence="4" id="KW-0648">Protein biosynthesis</keyword>
<gene>
    <name evidence="8" type="ORF">A2946_04050</name>
</gene>
<dbReference type="InterPro" id="IPR009000">
    <property type="entry name" value="Transl_B-barrel_sf"/>
</dbReference>
<comment type="caution">
    <text evidence="8">The sequence shown here is derived from an EMBL/GenBank/DDBJ whole genome shotgun (WGS) entry which is preliminary data.</text>
</comment>
<dbReference type="InterPro" id="IPR053905">
    <property type="entry name" value="EF-G-like_DII"/>
</dbReference>
<protein>
    <recommendedName>
        <fullName evidence="7">Tr-type G domain-containing protein</fullName>
    </recommendedName>
</protein>
<dbReference type="Gene3D" id="3.40.50.10050">
    <property type="entry name" value="Translation initiation factor IF- 2, domain 3"/>
    <property type="match status" value="1"/>
</dbReference>
<evidence type="ECO:0000313" key="8">
    <source>
        <dbReference type="EMBL" id="OGZ02724.1"/>
    </source>
</evidence>
<dbReference type="PANTHER" id="PTHR43381:SF4">
    <property type="entry name" value="EUKARYOTIC TRANSLATION INITIATION FACTOR 5B"/>
    <property type="match status" value="1"/>
</dbReference>
<name>A0A1G2CMT9_9BACT</name>
<sequence>MGHVDHGKTTLLDYIRKTSVAAREAGGITQSIGAYEIIHKAQISADEGLISADERGPISANPRVDPHKSASPEGRRITFIDTPGHEAFSKMRARGAHVADLAILVVAADDGVKPQTTESIKILHESKTPFVVAITKIDKNGADVERVKNDLANAGVLLEGYGGQVSYQPVSSKSGDHVDELLDLLLLAADVENLTYDPEAPASGFVLETKMDRRRGLEATVIVKNGTLRHGTPIATKTAQGNIRILENFIGEVRKELSPSAPALVIGFESLPQVGEEFSSGTMPELLDAAIKGNSTRTTTAANVAPDERPNCLRIIVKASDTGSLEALYGIIHAMAESKPIQIVGDAVGEVNDNDIRLAMSTKAMVIAFKCKADKTAKMLADVNGIRIISSEIIYDLTRAIEEYLTEQAKPKSEGELEVLAVFNAEKQEKQVVGGRVTHGVVRNKTQFTLMRGSTSLTTGEGVPAGKGRIGNLQQEKKDAHEVREGNECGLLVSADTMVKIGDKIVVAGA</sequence>
<evidence type="ECO:0000256" key="5">
    <source>
        <dbReference type="ARBA" id="ARBA00023134"/>
    </source>
</evidence>
<evidence type="ECO:0000259" key="7">
    <source>
        <dbReference type="PROSITE" id="PS51722"/>
    </source>
</evidence>
<dbReference type="FunFam" id="3.40.50.10050:FF:000001">
    <property type="entry name" value="Translation initiation factor IF-2"/>
    <property type="match status" value="1"/>
</dbReference>
<dbReference type="InterPro" id="IPR000795">
    <property type="entry name" value="T_Tr_GTP-bd_dom"/>
</dbReference>
<dbReference type="GO" id="GO:0005525">
    <property type="term" value="F:GTP binding"/>
    <property type="evidence" value="ECO:0007669"/>
    <property type="project" value="UniProtKB-KW"/>
</dbReference>
<dbReference type="GO" id="GO:0005737">
    <property type="term" value="C:cytoplasm"/>
    <property type="evidence" value="ECO:0007669"/>
    <property type="project" value="TreeGrafter"/>
</dbReference>
<dbReference type="Gene3D" id="2.40.30.10">
    <property type="entry name" value="Translation factors"/>
    <property type="match status" value="2"/>
</dbReference>
<dbReference type="Pfam" id="PF22042">
    <property type="entry name" value="EF-G_D2"/>
    <property type="match status" value="1"/>
</dbReference>
<dbReference type="SUPFAM" id="SSF50447">
    <property type="entry name" value="Translation proteins"/>
    <property type="match status" value="2"/>
</dbReference>
<feature type="domain" description="Tr-type G" evidence="7">
    <location>
        <begin position="1"/>
        <end position="194"/>
    </location>
</feature>
<dbReference type="InterPro" id="IPR023115">
    <property type="entry name" value="TIF_IF2_dom3"/>
</dbReference>
<dbReference type="GO" id="GO:0003924">
    <property type="term" value="F:GTPase activity"/>
    <property type="evidence" value="ECO:0007669"/>
    <property type="project" value="InterPro"/>
</dbReference>
<dbReference type="EMBL" id="MHLB01000002">
    <property type="protein sequence ID" value="OGZ02724.1"/>
    <property type="molecule type" value="Genomic_DNA"/>
</dbReference>
<dbReference type="AlphaFoldDB" id="A0A1G2CMT9"/>
<feature type="region of interest" description="Disordered" evidence="6">
    <location>
        <begin position="54"/>
        <end position="78"/>
    </location>
</feature>
<evidence type="ECO:0000256" key="6">
    <source>
        <dbReference type="SAM" id="MobiDB-lite"/>
    </source>
</evidence>
<dbReference type="PANTHER" id="PTHR43381">
    <property type="entry name" value="TRANSLATION INITIATION FACTOR IF-2-RELATED"/>
    <property type="match status" value="1"/>
</dbReference>
<evidence type="ECO:0000256" key="2">
    <source>
        <dbReference type="ARBA" id="ARBA00022540"/>
    </source>
</evidence>
<dbReference type="Gene3D" id="3.40.50.300">
    <property type="entry name" value="P-loop containing nucleotide triphosphate hydrolases"/>
    <property type="match status" value="1"/>
</dbReference>
<dbReference type="InterPro" id="IPR015760">
    <property type="entry name" value="TIF_IF2"/>
</dbReference>
<dbReference type="CDD" id="cd01887">
    <property type="entry name" value="IF2_eIF5B"/>
    <property type="match status" value="1"/>
</dbReference>
<reference evidence="8 9" key="1">
    <citation type="journal article" date="2016" name="Nat. Commun.">
        <title>Thousands of microbial genomes shed light on interconnected biogeochemical processes in an aquifer system.</title>
        <authorList>
            <person name="Anantharaman K."/>
            <person name="Brown C.T."/>
            <person name="Hug L.A."/>
            <person name="Sharon I."/>
            <person name="Castelle C.J."/>
            <person name="Probst A.J."/>
            <person name="Thomas B.C."/>
            <person name="Singh A."/>
            <person name="Wilkins M.J."/>
            <person name="Karaoz U."/>
            <person name="Brodie E.L."/>
            <person name="Williams K.H."/>
            <person name="Hubbard S.S."/>
            <person name="Banfield J.F."/>
        </authorList>
    </citation>
    <scope>NUCLEOTIDE SEQUENCE [LARGE SCALE GENOMIC DNA]</scope>
</reference>
<dbReference type="Pfam" id="PF00009">
    <property type="entry name" value="GTP_EFTU"/>
    <property type="match status" value="1"/>
</dbReference>
<dbReference type="NCBIfam" id="TIGR00231">
    <property type="entry name" value="small_GTP"/>
    <property type="match status" value="1"/>
</dbReference>
<proteinExistence type="inferred from homology"/>
<dbReference type="PROSITE" id="PS51722">
    <property type="entry name" value="G_TR_2"/>
    <property type="match status" value="1"/>
</dbReference>
<evidence type="ECO:0000256" key="1">
    <source>
        <dbReference type="ARBA" id="ARBA00007733"/>
    </source>
</evidence>
<dbReference type="InterPro" id="IPR027417">
    <property type="entry name" value="P-loop_NTPase"/>
</dbReference>
<dbReference type="Proteomes" id="UP000178348">
    <property type="component" value="Unassembled WGS sequence"/>
</dbReference>
<feature type="compositionally biased region" description="Basic and acidic residues" evidence="6">
    <location>
        <begin position="64"/>
        <end position="78"/>
    </location>
</feature>
<accession>A0A1G2CMT9</accession>
<dbReference type="SUPFAM" id="SSF52540">
    <property type="entry name" value="P-loop containing nucleoside triphosphate hydrolases"/>
    <property type="match status" value="1"/>
</dbReference>
<evidence type="ECO:0000256" key="3">
    <source>
        <dbReference type="ARBA" id="ARBA00022741"/>
    </source>
</evidence>
<evidence type="ECO:0000256" key="4">
    <source>
        <dbReference type="ARBA" id="ARBA00022917"/>
    </source>
</evidence>
<keyword evidence="5" id="KW-0342">GTP-binding</keyword>
<evidence type="ECO:0000313" key="9">
    <source>
        <dbReference type="Proteomes" id="UP000178348"/>
    </source>
</evidence>
<dbReference type="SUPFAM" id="SSF52156">
    <property type="entry name" value="Initiation factor IF2/eIF5b, domain 3"/>
    <property type="match status" value="1"/>
</dbReference>
<keyword evidence="3" id="KW-0547">Nucleotide-binding</keyword>
<dbReference type="InterPro" id="IPR036925">
    <property type="entry name" value="TIF_IF2_dom3_sf"/>
</dbReference>
<dbReference type="GO" id="GO:0003743">
    <property type="term" value="F:translation initiation factor activity"/>
    <property type="evidence" value="ECO:0007669"/>
    <property type="project" value="UniProtKB-KW"/>
</dbReference>